<evidence type="ECO:0000313" key="4">
    <source>
        <dbReference type="Proteomes" id="UP000324143"/>
    </source>
</evidence>
<accession>A0A5D0MI37</accession>
<name>A0A5D0MI37_9BACT</name>
<proteinExistence type="predicted"/>
<dbReference type="Pfam" id="PF00561">
    <property type="entry name" value="Abhydrolase_1"/>
    <property type="match status" value="1"/>
</dbReference>
<dbReference type="AlphaFoldDB" id="A0A5D0MI37"/>
<keyword evidence="1" id="KW-1133">Transmembrane helix</keyword>
<dbReference type="PANTHER" id="PTHR43798">
    <property type="entry name" value="MONOACYLGLYCEROL LIPASE"/>
    <property type="match status" value="1"/>
</dbReference>
<evidence type="ECO:0000256" key="1">
    <source>
        <dbReference type="SAM" id="Phobius"/>
    </source>
</evidence>
<evidence type="ECO:0000313" key="3">
    <source>
        <dbReference type="EMBL" id="TYB31575.1"/>
    </source>
</evidence>
<reference evidence="3" key="1">
    <citation type="submission" date="2019-08" db="EMBL/GenBank/DDBJ databases">
        <title>Genomic characterization of a novel candidate phylum (ARYD3) from a high temperature, high salinity tertiary oil reservoir in north central Oklahoma, USA.</title>
        <authorList>
            <person name="Youssef N.H."/>
            <person name="Yadav A."/>
            <person name="Elshahed M.S."/>
        </authorList>
    </citation>
    <scope>NUCLEOTIDE SEQUENCE [LARGE SCALE GENOMIC DNA]</scope>
    <source>
        <strain evidence="3">ARYD3</strain>
    </source>
</reference>
<dbReference type="EMBL" id="VSIX01000032">
    <property type="protein sequence ID" value="TYB31575.1"/>
    <property type="molecule type" value="Genomic_DNA"/>
</dbReference>
<dbReference type="InterPro" id="IPR000073">
    <property type="entry name" value="AB_hydrolase_1"/>
</dbReference>
<keyword evidence="3" id="KW-0378">Hydrolase</keyword>
<dbReference type="Gene3D" id="3.40.50.1820">
    <property type="entry name" value="alpha/beta hydrolase"/>
    <property type="match status" value="1"/>
</dbReference>
<keyword evidence="1" id="KW-0812">Transmembrane</keyword>
<evidence type="ECO:0000259" key="2">
    <source>
        <dbReference type="Pfam" id="PF00561"/>
    </source>
</evidence>
<keyword evidence="1" id="KW-0472">Membrane</keyword>
<dbReference type="InterPro" id="IPR029058">
    <property type="entry name" value="AB_hydrolase_fold"/>
</dbReference>
<organism evidence="3 4">
    <name type="scientific">Candidatus Mcinerneyibacterium aminivorans</name>
    <dbReference type="NCBI Taxonomy" id="2703815"/>
    <lineage>
        <taxon>Bacteria</taxon>
        <taxon>Candidatus Macinerneyibacteriota</taxon>
        <taxon>Candidatus Mcinerneyibacteria</taxon>
        <taxon>Candidatus Mcinerneyibacteriales</taxon>
        <taxon>Candidatus Mcinerneyibacteriaceae</taxon>
        <taxon>Candidatus Mcinerneyibacterium</taxon>
    </lineage>
</organism>
<feature type="domain" description="AB hydrolase-1" evidence="2">
    <location>
        <begin position="54"/>
        <end position="218"/>
    </location>
</feature>
<protein>
    <submittedName>
        <fullName evidence="3">Alpha/beta hydrolase</fullName>
    </submittedName>
</protein>
<dbReference type="SUPFAM" id="SSF53474">
    <property type="entry name" value="alpha/beta-Hydrolases"/>
    <property type="match status" value="1"/>
</dbReference>
<sequence>MKRLKLILIIIIFGAIIIFSAVNLLNQNKLPEYKSKVQFAENAEMNFEITGEGNPVLFIHGLGTDSGIWKEQIDKVKKNYKVITVDLYGHGESENIPRDITIKQTAGEILNLLIDNDIDEVDIVAHGLGGLIALDMKNININFVKKLILLDTPVKRRNLAFMDDIYLKYIENNFERAIEEYFNEKSSDEELKDKIKSRALKTNKYTFYNYTKSMIENDFLKIAKNFDNKNIYLFYSKTFVDDKKHLEFVKKQHGFKDVDDNNIYYYPNSGFFMMFKKPEKFLKDIEDILKI</sequence>
<dbReference type="GO" id="GO:0016787">
    <property type="term" value="F:hydrolase activity"/>
    <property type="evidence" value="ECO:0007669"/>
    <property type="project" value="UniProtKB-KW"/>
</dbReference>
<dbReference type="InterPro" id="IPR050266">
    <property type="entry name" value="AB_hydrolase_sf"/>
</dbReference>
<comment type="caution">
    <text evidence="3">The sequence shown here is derived from an EMBL/GenBank/DDBJ whole genome shotgun (WGS) entry which is preliminary data.</text>
</comment>
<feature type="transmembrane region" description="Helical" evidence="1">
    <location>
        <begin position="6"/>
        <end position="26"/>
    </location>
</feature>
<gene>
    <name evidence="3" type="ORF">FXF47_02985</name>
</gene>
<keyword evidence="4" id="KW-1185">Reference proteome</keyword>
<dbReference type="Proteomes" id="UP000324143">
    <property type="component" value="Unassembled WGS sequence"/>
</dbReference>